<protein>
    <submittedName>
        <fullName evidence="10">Response regulator transcription factor</fullName>
    </submittedName>
</protein>
<dbReference type="InterPro" id="IPR001789">
    <property type="entry name" value="Sig_transdc_resp-reg_receiver"/>
</dbReference>
<dbReference type="InterPro" id="IPR039420">
    <property type="entry name" value="WalR-like"/>
</dbReference>
<proteinExistence type="predicted"/>
<dbReference type="AlphaFoldDB" id="A0A3S1DQI0"/>
<dbReference type="InterPro" id="IPR016032">
    <property type="entry name" value="Sig_transdc_resp-reg_C-effctor"/>
</dbReference>
<dbReference type="GO" id="GO:0032993">
    <property type="term" value="C:protein-DNA complex"/>
    <property type="evidence" value="ECO:0007669"/>
    <property type="project" value="TreeGrafter"/>
</dbReference>
<dbReference type="InterPro" id="IPR001867">
    <property type="entry name" value="OmpR/PhoB-type_DNA-bd"/>
</dbReference>
<dbReference type="Gene3D" id="3.40.50.2300">
    <property type="match status" value="1"/>
</dbReference>
<dbReference type="PANTHER" id="PTHR48111:SF1">
    <property type="entry name" value="TWO-COMPONENT RESPONSE REGULATOR ORR33"/>
    <property type="match status" value="1"/>
</dbReference>
<dbReference type="SUPFAM" id="SSF52172">
    <property type="entry name" value="CheY-like"/>
    <property type="match status" value="1"/>
</dbReference>
<evidence type="ECO:0000256" key="7">
    <source>
        <dbReference type="PROSITE-ProRule" id="PRU01091"/>
    </source>
</evidence>
<evidence type="ECO:0000256" key="6">
    <source>
        <dbReference type="PROSITE-ProRule" id="PRU00169"/>
    </source>
</evidence>
<evidence type="ECO:0000259" key="8">
    <source>
        <dbReference type="PROSITE" id="PS50110"/>
    </source>
</evidence>
<dbReference type="InterPro" id="IPR036388">
    <property type="entry name" value="WH-like_DNA-bd_sf"/>
</dbReference>
<feature type="domain" description="Response regulatory" evidence="8">
    <location>
        <begin position="18"/>
        <end position="133"/>
    </location>
</feature>
<feature type="DNA-binding region" description="OmpR/PhoB-type" evidence="7">
    <location>
        <begin position="139"/>
        <end position="241"/>
    </location>
</feature>
<dbReference type="Proteomes" id="UP000287336">
    <property type="component" value="Unassembled WGS sequence"/>
</dbReference>
<feature type="modified residue" description="4-aspartylphosphate" evidence="6">
    <location>
        <position position="67"/>
    </location>
</feature>
<sequence length="262" mass="29123">MPLPSERPVSCPKPQVLRVLITENHHTSMAVLTDFLHLRGFTCVSVLTSAQITTELDVEAQHILLFDSALPAITSESLIRALRRKYGYRIGIIVLLPSQDLPPRLAAWRCGADMSLVRPVNFEELDSVIWGLYQRLRLQAVDQSPPTAWMLYPEHEVLTPPDGQRVRLTGAETRLLTALAQQEGQVVSRQVLDEALAPGGLPGDTLRLNVLISRLKKKIKTETGIALPLQTYRNLGYAFQAEVVTTSGAQNSSSHAFYDQTY</sequence>
<dbReference type="GO" id="GO:0000976">
    <property type="term" value="F:transcription cis-regulatory region binding"/>
    <property type="evidence" value="ECO:0007669"/>
    <property type="project" value="TreeGrafter"/>
</dbReference>
<reference evidence="10 11" key="1">
    <citation type="submission" date="2018-12" db="EMBL/GenBank/DDBJ databases">
        <title>three novel Halomonas strain isolated from plants.</title>
        <authorList>
            <person name="Sun C."/>
        </authorList>
    </citation>
    <scope>NUCLEOTIDE SEQUENCE [LARGE SCALE GENOMIC DNA]</scope>
    <source>
        <strain evidence="10 11">DSM 19434</strain>
    </source>
</reference>
<evidence type="ECO:0000313" key="11">
    <source>
        <dbReference type="Proteomes" id="UP000287336"/>
    </source>
</evidence>
<name>A0A3S1DQI0_9GAMM</name>
<dbReference type="GO" id="GO:0005829">
    <property type="term" value="C:cytosol"/>
    <property type="evidence" value="ECO:0007669"/>
    <property type="project" value="TreeGrafter"/>
</dbReference>
<dbReference type="Pfam" id="PF00486">
    <property type="entry name" value="Trans_reg_C"/>
    <property type="match status" value="1"/>
</dbReference>
<evidence type="ECO:0000256" key="4">
    <source>
        <dbReference type="ARBA" id="ARBA00023125"/>
    </source>
</evidence>
<dbReference type="GO" id="GO:0000156">
    <property type="term" value="F:phosphorelay response regulator activity"/>
    <property type="evidence" value="ECO:0007669"/>
    <property type="project" value="TreeGrafter"/>
</dbReference>
<organism evidence="10 11">
    <name type="scientific">Vreelandella andesensis</name>
    <dbReference type="NCBI Taxonomy" id="447567"/>
    <lineage>
        <taxon>Bacteria</taxon>
        <taxon>Pseudomonadati</taxon>
        <taxon>Pseudomonadota</taxon>
        <taxon>Gammaproteobacteria</taxon>
        <taxon>Oceanospirillales</taxon>
        <taxon>Halomonadaceae</taxon>
        <taxon>Vreelandella</taxon>
    </lineage>
</organism>
<dbReference type="SMART" id="SM00862">
    <property type="entry name" value="Trans_reg_C"/>
    <property type="match status" value="1"/>
</dbReference>
<dbReference type="EMBL" id="RZHG01000014">
    <property type="protein sequence ID" value="RUR31862.1"/>
    <property type="molecule type" value="Genomic_DNA"/>
</dbReference>
<keyword evidence="1 6" id="KW-0597">Phosphoprotein</keyword>
<keyword evidence="2" id="KW-0902">Two-component regulatory system</keyword>
<evidence type="ECO:0000259" key="9">
    <source>
        <dbReference type="PROSITE" id="PS51755"/>
    </source>
</evidence>
<evidence type="ECO:0000313" key="10">
    <source>
        <dbReference type="EMBL" id="RUR31862.1"/>
    </source>
</evidence>
<dbReference type="OrthoDB" id="9796655at2"/>
<keyword evidence="11" id="KW-1185">Reference proteome</keyword>
<keyword evidence="4 7" id="KW-0238">DNA-binding</keyword>
<dbReference type="SUPFAM" id="SSF46894">
    <property type="entry name" value="C-terminal effector domain of the bipartite response regulators"/>
    <property type="match status" value="1"/>
</dbReference>
<dbReference type="PANTHER" id="PTHR48111">
    <property type="entry name" value="REGULATOR OF RPOS"/>
    <property type="match status" value="1"/>
</dbReference>
<dbReference type="InterPro" id="IPR011006">
    <property type="entry name" value="CheY-like_superfamily"/>
</dbReference>
<keyword evidence="3" id="KW-0805">Transcription regulation</keyword>
<dbReference type="GO" id="GO:0006355">
    <property type="term" value="P:regulation of DNA-templated transcription"/>
    <property type="evidence" value="ECO:0007669"/>
    <property type="project" value="InterPro"/>
</dbReference>
<dbReference type="Gene3D" id="1.10.10.10">
    <property type="entry name" value="Winged helix-like DNA-binding domain superfamily/Winged helix DNA-binding domain"/>
    <property type="match status" value="1"/>
</dbReference>
<gene>
    <name evidence="10" type="ORF">ELY33_07325</name>
</gene>
<dbReference type="CDD" id="cd00383">
    <property type="entry name" value="trans_reg_C"/>
    <property type="match status" value="1"/>
</dbReference>
<evidence type="ECO:0000256" key="2">
    <source>
        <dbReference type="ARBA" id="ARBA00023012"/>
    </source>
</evidence>
<keyword evidence="5" id="KW-0804">Transcription</keyword>
<feature type="domain" description="OmpR/PhoB-type" evidence="9">
    <location>
        <begin position="139"/>
        <end position="241"/>
    </location>
</feature>
<evidence type="ECO:0000256" key="1">
    <source>
        <dbReference type="ARBA" id="ARBA00022553"/>
    </source>
</evidence>
<evidence type="ECO:0000256" key="3">
    <source>
        <dbReference type="ARBA" id="ARBA00023015"/>
    </source>
</evidence>
<dbReference type="PROSITE" id="PS50110">
    <property type="entry name" value="RESPONSE_REGULATORY"/>
    <property type="match status" value="1"/>
</dbReference>
<evidence type="ECO:0000256" key="5">
    <source>
        <dbReference type="ARBA" id="ARBA00023163"/>
    </source>
</evidence>
<dbReference type="PROSITE" id="PS51755">
    <property type="entry name" value="OMPR_PHOB"/>
    <property type="match status" value="1"/>
</dbReference>
<accession>A0A3S1DQI0</accession>
<comment type="caution">
    <text evidence="10">The sequence shown here is derived from an EMBL/GenBank/DDBJ whole genome shotgun (WGS) entry which is preliminary data.</text>
</comment>